<dbReference type="PROSITE" id="PS50109">
    <property type="entry name" value="HIS_KIN"/>
    <property type="match status" value="1"/>
</dbReference>
<keyword evidence="5" id="KW-0808">Transferase</keyword>
<evidence type="ECO:0000256" key="2">
    <source>
        <dbReference type="ARBA" id="ARBA00004236"/>
    </source>
</evidence>
<evidence type="ECO:0000256" key="3">
    <source>
        <dbReference type="ARBA" id="ARBA00012438"/>
    </source>
</evidence>
<sequence>MNSVRARLTLLYVVLFTVCGTVVVTITYGLVAGLPSSPAEVGVRPAGNQDDFQARCQDPQYTADPAFRLSCDRLYQEGLAAGAQNQRQLTLDNLLQYSTLTLLATIVLSAAAGWLVAGRALRPVEAAHAAQRRFVANAAHELRTPLTVMRTAVDVVLAKPVPTNAELTGMGNEVATAVHQAEGLIDGLLTLARTERPPTHEEVDLATIAEDVIDATGQAVHAHLEAAPTLGDPVTLERLVANLVENAIRHNVPGGEVWVKTGHLEGRAVLMVDNTGPMIDPKAVPGLFEPFRRLAERTGVAGHGLGLAIVAQIVTAHNGTVLALARQGGGLTVTVSLPG</sequence>
<dbReference type="PRINTS" id="PR00344">
    <property type="entry name" value="BCTRLSENSOR"/>
</dbReference>
<gene>
    <name evidence="13" type="ORF">ACFP1K_22865</name>
</gene>
<keyword evidence="4" id="KW-0597">Phosphoprotein</keyword>
<accession>A0ABW1NM48</accession>
<dbReference type="InterPro" id="IPR003594">
    <property type="entry name" value="HATPase_dom"/>
</dbReference>
<reference evidence="14" key="1">
    <citation type="journal article" date="2019" name="Int. J. Syst. Evol. Microbiol.">
        <title>The Global Catalogue of Microorganisms (GCM) 10K type strain sequencing project: providing services to taxonomists for standard genome sequencing and annotation.</title>
        <authorList>
            <consortium name="The Broad Institute Genomics Platform"/>
            <consortium name="The Broad Institute Genome Sequencing Center for Infectious Disease"/>
            <person name="Wu L."/>
            <person name="Ma J."/>
        </authorList>
    </citation>
    <scope>NUCLEOTIDE SEQUENCE [LARGE SCALE GENOMIC DNA]</scope>
    <source>
        <strain evidence="14">JCM 30346</strain>
    </source>
</reference>
<evidence type="ECO:0000313" key="13">
    <source>
        <dbReference type="EMBL" id="MFC6084023.1"/>
    </source>
</evidence>
<keyword evidence="7 13" id="KW-0418">Kinase</keyword>
<comment type="caution">
    <text evidence="13">The sequence shown here is derived from an EMBL/GenBank/DDBJ whole genome shotgun (WGS) entry which is preliminary data.</text>
</comment>
<comment type="catalytic activity">
    <reaction evidence="1">
        <text>ATP + protein L-histidine = ADP + protein N-phospho-L-histidine.</text>
        <dbReference type="EC" id="2.7.13.3"/>
    </reaction>
</comment>
<name>A0ABW1NM48_9ACTN</name>
<organism evidence="13 14">
    <name type="scientific">Sphaerisporangium aureirubrum</name>
    <dbReference type="NCBI Taxonomy" id="1544736"/>
    <lineage>
        <taxon>Bacteria</taxon>
        <taxon>Bacillati</taxon>
        <taxon>Actinomycetota</taxon>
        <taxon>Actinomycetes</taxon>
        <taxon>Streptosporangiales</taxon>
        <taxon>Streptosporangiaceae</taxon>
        <taxon>Sphaerisporangium</taxon>
    </lineage>
</organism>
<keyword evidence="10 11" id="KW-0472">Membrane</keyword>
<comment type="subcellular location">
    <subcellularLocation>
        <location evidence="2">Cell membrane</location>
    </subcellularLocation>
</comment>
<dbReference type="Proteomes" id="UP001596137">
    <property type="component" value="Unassembled WGS sequence"/>
</dbReference>
<evidence type="ECO:0000256" key="10">
    <source>
        <dbReference type="ARBA" id="ARBA00023136"/>
    </source>
</evidence>
<evidence type="ECO:0000256" key="9">
    <source>
        <dbReference type="ARBA" id="ARBA00023012"/>
    </source>
</evidence>
<dbReference type="Pfam" id="PF00512">
    <property type="entry name" value="HisKA"/>
    <property type="match status" value="1"/>
</dbReference>
<dbReference type="RefSeq" id="WP_380756636.1">
    <property type="nucleotide sequence ID" value="NZ_JBHSRF010000036.1"/>
</dbReference>
<evidence type="ECO:0000313" key="14">
    <source>
        <dbReference type="Proteomes" id="UP001596137"/>
    </source>
</evidence>
<dbReference type="InterPro" id="IPR036097">
    <property type="entry name" value="HisK_dim/P_sf"/>
</dbReference>
<keyword evidence="14" id="KW-1185">Reference proteome</keyword>
<dbReference type="InterPro" id="IPR050428">
    <property type="entry name" value="TCS_sensor_his_kinase"/>
</dbReference>
<dbReference type="InterPro" id="IPR004358">
    <property type="entry name" value="Sig_transdc_His_kin-like_C"/>
</dbReference>
<dbReference type="SUPFAM" id="SSF55874">
    <property type="entry name" value="ATPase domain of HSP90 chaperone/DNA topoisomerase II/histidine kinase"/>
    <property type="match status" value="1"/>
</dbReference>
<dbReference type="EC" id="2.7.13.3" evidence="3"/>
<dbReference type="InterPro" id="IPR005467">
    <property type="entry name" value="His_kinase_dom"/>
</dbReference>
<dbReference type="Gene3D" id="1.10.287.130">
    <property type="match status" value="1"/>
</dbReference>
<dbReference type="PANTHER" id="PTHR45436:SF5">
    <property type="entry name" value="SENSOR HISTIDINE KINASE TRCS"/>
    <property type="match status" value="1"/>
</dbReference>
<evidence type="ECO:0000256" key="6">
    <source>
        <dbReference type="ARBA" id="ARBA00022692"/>
    </source>
</evidence>
<evidence type="ECO:0000259" key="12">
    <source>
        <dbReference type="PROSITE" id="PS50109"/>
    </source>
</evidence>
<evidence type="ECO:0000256" key="11">
    <source>
        <dbReference type="SAM" id="Phobius"/>
    </source>
</evidence>
<protein>
    <recommendedName>
        <fullName evidence="3">histidine kinase</fullName>
        <ecNumber evidence="3">2.7.13.3</ecNumber>
    </recommendedName>
</protein>
<dbReference type="EMBL" id="JBHSRF010000036">
    <property type="protein sequence ID" value="MFC6084023.1"/>
    <property type="molecule type" value="Genomic_DNA"/>
</dbReference>
<feature type="transmembrane region" description="Helical" evidence="11">
    <location>
        <begin position="9"/>
        <end position="31"/>
    </location>
</feature>
<evidence type="ECO:0000256" key="8">
    <source>
        <dbReference type="ARBA" id="ARBA00022989"/>
    </source>
</evidence>
<keyword evidence="9" id="KW-0902">Two-component regulatory system</keyword>
<evidence type="ECO:0000256" key="5">
    <source>
        <dbReference type="ARBA" id="ARBA00022679"/>
    </source>
</evidence>
<feature type="domain" description="Histidine kinase" evidence="12">
    <location>
        <begin position="137"/>
        <end position="339"/>
    </location>
</feature>
<dbReference type="PANTHER" id="PTHR45436">
    <property type="entry name" value="SENSOR HISTIDINE KINASE YKOH"/>
    <property type="match status" value="1"/>
</dbReference>
<dbReference type="SMART" id="SM00388">
    <property type="entry name" value="HisKA"/>
    <property type="match status" value="1"/>
</dbReference>
<dbReference type="Gene3D" id="3.30.565.10">
    <property type="entry name" value="Histidine kinase-like ATPase, C-terminal domain"/>
    <property type="match status" value="1"/>
</dbReference>
<dbReference type="SMART" id="SM00387">
    <property type="entry name" value="HATPase_c"/>
    <property type="match status" value="1"/>
</dbReference>
<dbReference type="GO" id="GO:0016301">
    <property type="term" value="F:kinase activity"/>
    <property type="evidence" value="ECO:0007669"/>
    <property type="project" value="UniProtKB-KW"/>
</dbReference>
<proteinExistence type="predicted"/>
<keyword evidence="6 11" id="KW-0812">Transmembrane</keyword>
<feature type="transmembrane region" description="Helical" evidence="11">
    <location>
        <begin position="94"/>
        <end position="117"/>
    </location>
</feature>
<evidence type="ECO:0000256" key="4">
    <source>
        <dbReference type="ARBA" id="ARBA00022553"/>
    </source>
</evidence>
<dbReference type="SUPFAM" id="SSF47384">
    <property type="entry name" value="Homodimeric domain of signal transducing histidine kinase"/>
    <property type="match status" value="1"/>
</dbReference>
<dbReference type="Pfam" id="PF02518">
    <property type="entry name" value="HATPase_c"/>
    <property type="match status" value="1"/>
</dbReference>
<evidence type="ECO:0000256" key="7">
    <source>
        <dbReference type="ARBA" id="ARBA00022777"/>
    </source>
</evidence>
<keyword evidence="8 11" id="KW-1133">Transmembrane helix</keyword>
<dbReference type="InterPro" id="IPR036890">
    <property type="entry name" value="HATPase_C_sf"/>
</dbReference>
<evidence type="ECO:0000256" key="1">
    <source>
        <dbReference type="ARBA" id="ARBA00000085"/>
    </source>
</evidence>
<dbReference type="CDD" id="cd00082">
    <property type="entry name" value="HisKA"/>
    <property type="match status" value="1"/>
</dbReference>
<dbReference type="InterPro" id="IPR003661">
    <property type="entry name" value="HisK_dim/P_dom"/>
</dbReference>